<reference evidence="2 3" key="1">
    <citation type="submission" date="2024-02" db="EMBL/GenBank/DDBJ databases">
        <title>High-quality chromosome-scale genome assembly of Pensacola bahiagrass (Paspalum notatum Flugge var. saurae).</title>
        <authorList>
            <person name="Vega J.M."/>
            <person name="Podio M."/>
            <person name="Orjuela J."/>
            <person name="Siena L.A."/>
            <person name="Pessino S.C."/>
            <person name="Combes M.C."/>
            <person name="Mariac C."/>
            <person name="Albertini E."/>
            <person name="Pupilli F."/>
            <person name="Ortiz J.P.A."/>
            <person name="Leblanc O."/>
        </authorList>
    </citation>
    <scope>NUCLEOTIDE SEQUENCE [LARGE SCALE GENOMIC DNA]</scope>
    <source>
        <strain evidence="2">R1</strain>
        <tissue evidence="2">Leaf</tissue>
    </source>
</reference>
<sequence>MAERGDRRVYRTRRSRTGVSIGCGSTGPQPAPRRRNERSLNEAISNLNLIEVPLNGKRFTWTNKQFPPLLERLDWFFTSLWSLKPRITAPVSSASQPAFLKGASSDLRTSDFQKVVQESWVNSVDVHDKAKLVTAKFKRLRQDLKSWKKSLPNLSEAILNTKQTLSLLEIVEEFRDLSLEEWNFRAILSEHLVQLLEQQRIYWKQRDTIKWVKLGDANTKIFHTNSSIKNRRNLISSLKLPNGDSVSSHDDKADLLWRSFKERLGTSEFTFLKFDLDQFLQSSVDLSFLQEPFSKQKIDL</sequence>
<organism evidence="2 3">
    <name type="scientific">Paspalum notatum var. saurae</name>
    <dbReference type="NCBI Taxonomy" id="547442"/>
    <lineage>
        <taxon>Eukaryota</taxon>
        <taxon>Viridiplantae</taxon>
        <taxon>Streptophyta</taxon>
        <taxon>Embryophyta</taxon>
        <taxon>Tracheophyta</taxon>
        <taxon>Spermatophyta</taxon>
        <taxon>Magnoliopsida</taxon>
        <taxon>Liliopsida</taxon>
        <taxon>Poales</taxon>
        <taxon>Poaceae</taxon>
        <taxon>PACMAD clade</taxon>
        <taxon>Panicoideae</taxon>
        <taxon>Andropogonodae</taxon>
        <taxon>Paspaleae</taxon>
        <taxon>Paspalinae</taxon>
        <taxon>Paspalum</taxon>
    </lineage>
</organism>
<dbReference type="AlphaFoldDB" id="A0AAQ3UQ76"/>
<feature type="region of interest" description="Disordered" evidence="1">
    <location>
        <begin position="1"/>
        <end position="35"/>
    </location>
</feature>
<protein>
    <submittedName>
        <fullName evidence="2">Uncharacterized protein</fullName>
    </submittedName>
</protein>
<evidence type="ECO:0000313" key="3">
    <source>
        <dbReference type="Proteomes" id="UP001341281"/>
    </source>
</evidence>
<proteinExistence type="predicted"/>
<dbReference type="Proteomes" id="UP001341281">
    <property type="component" value="Chromosome 10"/>
</dbReference>
<name>A0AAQ3UQ76_PASNO</name>
<evidence type="ECO:0000256" key="1">
    <source>
        <dbReference type="SAM" id="MobiDB-lite"/>
    </source>
</evidence>
<dbReference type="EMBL" id="CP144754">
    <property type="protein sequence ID" value="WVZ96479.1"/>
    <property type="molecule type" value="Genomic_DNA"/>
</dbReference>
<evidence type="ECO:0000313" key="2">
    <source>
        <dbReference type="EMBL" id="WVZ96479.1"/>
    </source>
</evidence>
<accession>A0AAQ3UQ76</accession>
<gene>
    <name evidence="2" type="ORF">U9M48_042112</name>
</gene>
<feature type="non-terminal residue" evidence="2">
    <location>
        <position position="300"/>
    </location>
</feature>
<keyword evidence="3" id="KW-1185">Reference proteome</keyword>